<dbReference type="CTD" id="56649"/>
<proteinExistence type="predicted"/>
<dbReference type="PROSITE" id="PS50240">
    <property type="entry name" value="TRYPSIN_DOM"/>
    <property type="match status" value="1"/>
</dbReference>
<evidence type="ECO:0000313" key="14">
    <source>
        <dbReference type="RefSeq" id="XP_004415114.1"/>
    </source>
</evidence>
<dbReference type="PANTHER" id="PTHR24252">
    <property type="entry name" value="ACROSIN-RELATED"/>
    <property type="match status" value="1"/>
</dbReference>
<dbReference type="PROSITE" id="PS00135">
    <property type="entry name" value="TRYPSIN_SER"/>
    <property type="match status" value="1"/>
</dbReference>
<dbReference type="PROSITE" id="PS00134">
    <property type="entry name" value="TRYPSIN_HIS"/>
    <property type="match status" value="1"/>
</dbReference>
<dbReference type="SMART" id="SM00202">
    <property type="entry name" value="SR"/>
    <property type="match status" value="1"/>
</dbReference>
<dbReference type="SUPFAM" id="SSF50494">
    <property type="entry name" value="Trypsin-like serine proteases"/>
    <property type="match status" value="1"/>
</dbReference>
<dbReference type="FunFam" id="2.40.10.10:FF:000003">
    <property type="entry name" value="Transmembrane serine protease 3"/>
    <property type="match status" value="1"/>
</dbReference>
<keyword evidence="4 6" id="KW-1015">Disulfide bond</keyword>
<keyword evidence="10" id="KW-1133">Transmembrane helix</keyword>
<dbReference type="Gene3D" id="3.10.250.10">
    <property type="entry name" value="SRCR-like domain"/>
    <property type="match status" value="1"/>
</dbReference>
<gene>
    <name evidence="14" type="primary">TMPRSS4</name>
</gene>
<keyword evidence="5" id="KW-0325">Glycoprotein</keyword>
<evidence type="ECO:0000256" key="5">
    <source>
        <dbReference type="ARBA" id="ARBA00023180"/>
    </source>
</evidence>
<dbReference type="InterPro" id="IPR002172">
    <property type="entry name" value="LDrepeatLR_classA_rpt"/>
</dbReference>
<dbReference type="SMART" id="SM00020">
    <property type="entry name" value="Tryp_SPc"/>
    <property type="match status" value="1"/>
</dbReference>
<dbReference type="PROSITE" id="PS50068">
    <property type="entry name" value="LDLRA_2"/>
    <property type="match status" value="1"/>
</dbReference>
<dbReference type="RefSeq" id="XP_004415114.1">
    <property type="nucleotide sequence ID" value="XM_004415057.1"/>
</dbReference>
<keyword evidence="10 14" id="KW-0812">Transmembrane</keyword>
<feature type="transmembrane region" description="Helical" evidence="10">
    <location>
        <begin position="30"/>
        <end position="51"/>
    </location>
</feature>
<dbReference type="KEGG" id="oro:101363097"/>
<dbReference type="Pfam" id="PF00089">
    <property type="entry name" value="Trypsin"/>
    <property type="match status" value="1"/>
</dbReference>
<keyword evidence="3 8" id="KW-0720">Serine protease</keyword>
<evidence type="ECO:0000259" key="11">
    <source>
        <dbReference type="PROSITE" id="PS50240"/>
    </source>
</evidence>
<evidence type="ECO:0000256" key="8">
    <source>
        <dbReference type="RuleBase" id="RU363034"/>
    </source>
</evidence>
<dbReference type="PRINTS" id="PR00722">
    <property type="entry name" value="CHYMOTRYPSIN"/>
</dbReference>
<dbReference type="InterPro" id="IPR009003">
    <property type="entry name" value="Peptidase_S1_PA"/>
</dbReference>
<dbReference type="Gene3D" id="2.40.10.10">
    <property type="entry name" value="Trypsin-like serine proteases"/>
    <property type="match status" value="1"/>
</dbReference>
<evidence type="ECO:0000256" key="10">
    <source>
        <dbReference type="SAM" id="Phobius"/>
    </source>
</evidence>
<dbReference type="PANTHER" id="PTHR24252:SF17">
    <property type="entry name" value="SUPPRESSOR OF TUMORIGENICITY 14 PROTEIN HOMOLOG-RELATED"/>
    <property type="match status" value="1"/>
</dbReference>
<dbReference type="InterPro" id="IPR036772">
    <property type="entry name" value="SRCR-like_dom_sf"/>
</dbReference>
<sequence length="578" mass="62201">MDPDSNQPLNSLDVTPLRKPRTPLETFKKVGIPIIAALLSLATIIIVAVLIKVILDKYYFLCGQPLHVIPRRQVCDGQQDCASGEDEQVCVKTFSDGSPVAVRLSRDRSTLQVLDSATQSWASACFDNFTEALAKIACRQMGYDSSKPTFRAVEIGPDQDLDVVGITENGQELQVQNLSGPCLSGSLVSLHCLACGESLKAPRVVGGETASVDSWPWQVSIQYNKQHVCGGSILDPHWILTAAHCFRKHHDVSTWKVRAGSNKLGNFPSLPVASIFVIELNTTYPKEKDIALVKLQFPLTFSDTVRPICLPFSDEELTPATPLWVIGWGFTEQDGGKMSDTLLQASVQVIDHTQCNAEDAYQGDVTEQMLCAGILEGGVDTCQGDSGGPLMYHSDQWQVVGIVSWGHGCGGPSTPGVYTKVTAYLNWIYSVRKAARGSAEGGETNEAPPQLRAPQLLQDRTGGPGNTETAEGGGDSRQVGSPCQVPEQSELHRPNSGDPQTGPWRLGFSGRRARTLPPTLSFVGEGKGVQRVPPREGSEISPRRRAALSAPGFSPAQSLSGGACRRHVVSAHAAVSIR</sequence>
<evidence type="ECO:0000256" key="3">
    <source>
        <dbReference type="ARBA" id="ARBA00022825"/>
    </source>
</evidence>
<dbReference type="Proteomes" id="UP000245340">
    <property type="component" value="Unplaced"/>
</dbReference>
<dbReference type="CDD" id="cd00112">
    <property type="entry name" value="LDLa"/>
    <property type="match status" value="1"/>
</dbReference>
<dbReference type="AlphaFoldDB" id="A0A2U3WZU2"/>
<dbReference type="GO" id="GO:0016020">
    <property type="term" value="C:membrane"/>
    <property type="evidence" value="ECO:0007669"/>
    <property type="project" value="InterPro"/>
</dbReference>
<feature type="disulfide bond" evidence="6">
    <location>
        <begin position="75"/>
        <end position="90"/>
    </location>
</feature>
<reference evidence="14" key="1">
    <citation type="submission" date="2025-08" db="UniProtKB">
        <authorList>
            <consortium name="RefSeq"/>
        </authorList>
    </citation>
    <scope>IDENTIFICATION</scope>
</reference>
<comment type="caution">
    <text evidence="7">Lacks conserved residue(s) required for the propagation of feature annotation.</text>
</comment>
<evidence type="ECO:0000256" key="6">
    <source>
        <dbReference type="PROSITE-ProRule" id="PRU00124"/>
    </source>
</evidence>
<feature type="region of interest" description="Disordered" evidence="9">
    <location>
        <begin position="439"/>
        <end position="560"/>
    </location>
</feature>
<dbReference type="InterPro" id="IPR001254">
    <property type="entry name" value="Trypsin_dom"/>
</dbReference>
<organism evidence="13 14">
    <name type="scientific">Odobenus rosmarus divergens</name>
    <name type="common">Pacific walrus</name>
    <dbReference type="NCBI Taxonomy" id="9708"/>
    <lineage>
        <taxon>Eukaryota</taxon>
        <taxon>Metazoa</taxon>
        <taxon>Chordata</taxon>
        <taxon>Craniata</taxon>
        <taxon>Vertebrata</taxon>
        <taxon>Euteleostomi</taxon>
        <taxon>Mammalia</taxon>
        <taxon>Eutheria</taxon>
        <taxon>Laurasiatheria</taxon>
        <taxon>Carnivora</taxon>
        <taxon>Caniformia</taxon>
        <taxon>Pinnipedia</taxon>
        <taxon>Odobenidae</taxon>
        <taxon>Odobenus</taxon>
    </lineage>
</organism>
<feature type="domain" description="Peptidase S1" evidence="11">
    <location>
        <begin position="204"/>
        <end position="433"/>
    </location>
</feature>
<dbReference type="SUPFAM" id="SSF57424">
    <property type="entry name" value="LDL receptor-like module"/>
    <property type="match status" value="1"/>
</dbReference>
<evidence type="ECO:0000256" key="1">
    <source>
        <dbReference type="ARBA" id="ARBA00022670"/>
    </source>
</evidence>
<dbReference type="GO" id="GO:0006508">
    <property type="term" value="P:proteolysis"/>
    <property type="evidence" value="ECO:0007669"/>
    <property type="project" value="UniProtKB-KW"/>
</dbReference>
<dbReference type="InterPro" id="IPR001190">
    <property type="entry name" value="SRCR"/>
</dbReference>
<evidence type="ECO:0000256" key="2">
    <source>
        <dbReference type="ARBA" id="ARBA00022801"/>
    </source>
</evidence>
<dbReference type="InterPro" id="IPR033116">
    <property type="entry name" value="TRYPSIN_SER"/>
</dbReference>
<dbReference type="InterPro" id="IPR043504">
    <property type="entry name" value="Peptidase_S1_PA_chymotrypsin"/>
</dbReference>
<evidence type="ECO:0000256" key="4">
    <source>
        <dbReference type="ARBA" id="ARBA00023157"/>
    </source>
</evidence>
<protein>
    <submittedName>
        <fullName evidence="14">Transmembrane protease serine 4</fullName>
    </submittedName>
</protein>
<dbReference type="Pfam" id="PF00057">
    <property type="entry name" value="Ldl_recept_a"/>
    <property type="match status" value="1"/>
</dbReference>
<dbReference type="STRING" id="9708.A0A2U3WZU2"/>
<dbReference type="InterPro" id="IPR018114">
    <property type="entry name" value="TRYPSIN_HIS"/>
</dbReference>
<keyword evidence="1 8" id="KW-0645">Protease</keyword>
<dbReference type="OrthoDB" id="6380398at2759"/>
<dbReference type="InterPro" id="IPR036055">
    <property type="entry name" value="LDL_receptor-like_sf"/>
</dbReference>
<dbReference type="SMART" id="SM00192">
    <property type="entry name" value="LDLa"/>
    <property type="match status" value="1"/>
</dbReference>
<feature type="compositionally biased region" description="Basic and acidic residues" evidence="9">
    <location>
        <begin position="533"/>
        <end position="542"/>
    </location>
</feature>
<keyword evidence="13" id="KW-1185">Reference proteome</keyword>
<evidence type="ECO:0000259" key="12">
    <source>
        <dbReference type="PROSITE" id="PS50287"/>
    </source>
</evidence>
<dbReference type="Pfam" id="PF15494">
    <property type="entry name" value="SRCR_2"/>
    <property type="match status" value="1"/>
</dbReference>
<dbReference type="GO" id="GO:0004252">
    <property type="term" value="F:serine-type endopeptidase activity"/>
    <property type="evidence" value="ECO:0007669"/>
    <property type="project" value="InterPro"/>
</dbReference>
<dbReference type="SUPFAM" id="SSF56487">
    <property type="entry name" value="SRCR-like"/>
    <property type="match status" value="1"/>
</dbReference>
<keyword evidence="10" id="KW-0472">Membrane</keyword>
<name>A0A2U3WZU2_ODORO</name>
<dbReference type="GeneID" id="101363097"/>
<feature type="domain" description="SRCR" evidence="12">
    <location>
        <begin position="92"/>
        <end position="142"/>
    </location>
</feature>
<evidence type="ECO:0000313" key="13">
    <source>
        <dbReference type="Proteomes" id="UP000245340"/>
    </source>
</evidence>
<keyword evidence="2 8" id="KW-0378">Hydrolase</keyword>
<evidence type="ECO:0000256" key="7">
    <source>
        <dbReference type="PROSITE-ProRule" id="PRU00196"/>
    </source>
</evidence>
<dbReference type="InParanoid" id="A0A2U3WZU2"/>
<dbReference type="InterPro" id="IPR001314">
    <property type="entry name" value="Peptidase_S1A"/>
</dbReference>
<dbReference type="CDD" id="cd00190">
    <property type="entry name" value="Tryp_SPc"/>
    <property type="match status" value="1"/>
</dbReference>
<dbReference type="PROSITE" id="PS50287">
    <property type="entry name" value="SRCR_2"/>
    <property type="match status" value="1"/>
</dbReference>
<accession>A0A2U3WZU2</accession>
<evidence type="ECO:0000256" key="9">
    <source>
        <dbReference type="SAM" id="MobiDB-lite"/>
    </source>
</evidence>
<dbReference type="Gene3D" id="4.10.400.10">
    <property type="entry name" value="Low-density Lipoprotein Receptor"/>
    <property type="match status" value="1"/>
</dbReference>